<comment type="caution">
    <text evidence="1">The sequence shown here is derived from an EMBL/GenBank/DDBJ whole genome shotgun (WGS) entry which is preliminary data.</text>
</comment>
<gene>
    <name evidence="1" type="ORF">CHK_2665</name>
</gene>
<organism evidence="1 2">
    <name type="scientific">Christensenella hongkongensis</name>
    <dbReference type="NCBI Taxonomy" id="270498"/>
    <lineage>
        <taxon>Bacteria</taxon>
        <taxon>Bacillati</taxon>
        <taxon>Bacillota</taxon>
        <taxon>Clostridia</taxon>
        <taxon>Christensenellales</taxon>
        <taxon>Christensenellaceae</taxon>
        <taxon>Christensenella</taxon>
    </lineage>
</organism>
<dbReference type="AlphaFoldDB" id="A0A0M2NHF1"/>
<reference evidence="1 2" key="1">
    <citation type="submission" date="2015-04" db="EMBL/GenBank/DDBJ databases">
        <title>Draft genome sequence of bacteremic isolate Catabacter hongkongensis type strain HKU16T.</title>
        <authorList>
            <person name="Lau S.K."/>
            <person name="Teng J.L."/>
            <person name="Huang Y."/>
            <person name="Curreem S.O."/>
            <person name="Tsui S.K."/>
            <person name="Woo P.C."/>
        </authorList>
    </citation>
    <scope>NUCLEOTIDE SEQUENCE [LARGE SCALE GENOMIC DNA]</scope>
    <source>
        <strain evidence="1 2">HKU16</strain>
    </source>
</reference>
<protein>
    <submittedName>
        <fullName evidence="1">Uncharacterized protein</fullName>
    </submittedName>
</protein>
<dbReference type="EMBL" id="LAYJ01000116">
    <property type="protein sequence ID" value="KKI49857.1"/>
    <property type="molecule type" value="Genomic_DNA"/>
</dbReference>
<accession>A0A0M2NHF1</accession>
<dbReference type="Proteomes" id="UP000034076">
    <property type="component" value="Unassembled WGS sequence"/>
</dbReference>
<keyword evidence="2" id="KW-1185">Reference proteome</keyword>
<evidence type="ECO:0000313" key="1">
    <source>
        <dbReference type="EMBL" id="KKI49857.1"/>
    </source>
</evidence>
<proteinExistence type="predicted"/>
<dbReference type="STRING" id="270498.CHK_2665"/>
<sequence length="40" mass="4605">MIKQGFFKNKTETVLFLKKAVTAVYIIENAKKCEHKGIFS</sequence>
<name>A0A0M2NHF1_9FIRM</name>
<evidence type="ECO:0000313" key="2">
    <source>
        <dbReference type="Proteomes" id="UP000034076"/>
    </source>
</evidence>